<name>A0A0B6CPV1_9GAMM</name>
<dbReference type="AlphaFoldDB" id="A0A0B6CPV1"/>
<proteinExistence type="predicted"/>
<dbReference type="GO" id="GO:0051999">
    <property type="term" value="P:mannosyl-inositol phosphorylceramide biosynthetic process"/>
    <property type="evidence" value="ECO:0007669"/>
    <property type="project" value="TreeGrafter"/>
</dbReference>
<dbReference type="InterPro" id="IPR029044">
    <property type="entry name" value="Nucleotide-diphossugar_trans"/>
</dbReference>
<dbReference type="PANTHER" id="PTHR32385:SF15">
    <property type="entry name" value="INOSITOL PHOSPHOCERAMIDE MANNOSYLTRANSFERASE 1"/>
    <property type="match status" value="1"/>
</dbReference>
<keyword evidence="1 2" id="KW-0808">Transferase</keyword>
<dbReference type="GO" id="GO:0000030">
    <property type="term" value="F:mannosyltransferase activity"/>
    <property type="evidence" value="ECO:0007669"/>
    <property type="project" value="TreeGrafter"/>
</dbReference>
<gene>
    <name evidence="2" type="ORF">LA55_105</name>
</gene>
<dbReference type="GO" id="GO:0016020">
    <property type="term" value="C:membrane"/>
    <property type="evidence" value="ECO:0007669"/>
    <property type="project" value="GOC"/>
</dbReference>
<dbReference type="InterPro" id="IPR007577">
    <property type="entry name" value="GlycoTrfase_DXD_sugar-bd_CS"/>
</dbReference>
<dbReference type="OrthoDB" id="277808at2"/>
<dbReference type="Gene3D" id="3.90.550.20">
    <property type="match status" value="1"/>
</dbReference>
<protein>
    <submittedName>
        <fullName evidence="2">Glycosyltransferase sugar-binding region containing DXD motif family protein</fullName>
    </submittedName>
</protein>
<accession>A0A0B6CPV1</accession>
<evidence type="ECO:0000313" key="2">
    <source>
        <dbReference type="EMBL" id="AJI52489.1"/>
    </source>
</evidence>
<evidence type="ECO:0000313" key="3">
    <source>
        <dbReference type="Proteomes" id="UP000031830"/>
    </source>
</evidence>
<reference evidence="2 3" key="1">
    <citation type="journal article" date="2015" name="Genome Announc.">
        <title>Genome sequencing of 18 francisella strains to aid in assay development and testing.</title>
        <authorList>
            <person name="Johnson S.L."/>
            <person name="Daligault H.E."/>
            <person name="Davenport K.W."/>
            <person name="Coyne S.R."/>
            <person name="Frey K.G."/>
            <person name="Koroleva G.I."/>
            <person name="Broomall S.M."/>
            <person name="Bishop-Lilly K.A."/>
            <person name="Bruce D.C."/>
            <person name="Chertkov O."/>
            <person name="Freitas T."/>
            <person name="Jaissle J."/>
            <person name="Ladner J.T."/>
            <person name="Rosenzweig C.N."/>
            <person name="Gibbons H.S."/>
            <person name="Palacios G.F."/>
            <person name="Redden C.L."/>
            <person name="Xu Y."/>
            <person name="Minogue T.D."/>
            <person name="Chain P.S."/>
        </authorList>
    </citation>
    <scope>NUCLEOTIDE SEQUENCE [LARGE SCALE GENOMIC DNA]</scope>
    <source>
        <strain evidence="2 3">GA01-2794</strain>
    </source>
</reference>
<dbReference type="Pfam" id="PF04488">
    <property type="entry name" value="Gly_transf_sug"/>
    <property type="match status" value="1"/>
</dbReference>
<evidence type="ECO:0000256" key="1">
    <source>
        <dbReference type="ARBA" id="ARBA00022679"/>
    </source>
</evidence>
<sequence length="265" mass="30998">MLNVDIIRSRFIRIIGNIVKLVSKLFHKIFPKKRFTLPSYSKPLIKTKKESNVPRIIWQTNFTNKVTLPLYVNYLFNRFMAPRYEYRFMDNDAVDKYIAENHPEALSAYKKLTVGAAKADLWRLLAIYKNGGLYIDMDGCLVARPEKFLKKNNEMFIKAKHRKQTDESKKYYATNYFFAAAPNNAKIKEYIDIILKNIEANRSDLGVWYLTGPGVMEAIMNNENTTFRHSRETCIQGAFTSDYFQYIDKPNAHWTKTANKDILES</sequence>
<dbReference type="RefSeq" id="WP_044525418.1">
    <property type="nucleotide sequence ID" value="NZ_CP009440.1"/>
</dbReference>
<dbReference type="SUPFAM" id="SSF53448">
    <property type="entry name" value="Nucleotide-diphospho-sugar transferases"/>
    <property type="match status" value="1"/>
</dbReference>
<dbReference type="InterPro" id="IPR051706">
    <property type="entry name" value="Glycosyltransferase_domain"/>
</dbReference>
<dbReference type="Proteomes" id="UP000031830">
    <property type="component" value="Chromosome"/>
</dbReference>
<dbReference type="KEGG" id="fpz:LA55_105"/>
<dbReference type="EMBL" id="CP009440">
    <property type="protein sequence ID" value="AJI52489.1"/>
    <property type="molecule type" value="Genomic_DNA"/>
</dbReference>
<organism evidence="2 3">
    <name type="scientific">Francisella philomiragia</name>
    <dbReference type="NCBI Taxonomy" id="28110"/>
    <lineage>
        <taxon>Bacteria</taxon>
        <taxon>Pseudomonadati</taxon>
        <taxon>Pseudomonadota</taxon>
        <taxon>Gammaproteobacteria</taxon>
        <taxon>Thiotrichales</taxon>
        <taxon>Francisellaceae</taxon>
        <taxon>Francisella</taxon>
    </lineage>
</organism>
<dbReference type="PANTHER" id="PTHR32385">
    <property type="entry name" value="MANNOSYL PHOSPHORYLINOSITOL CERAMIDE SYNTHASE"/>
    <property type="match status" value="1"/>
</dbReference>